<dbReference type="PANTHER" id="PTHR30126">
    <property type="entry name" value="HTH-TYPE TRANSCRIPTIONAL REGULATOR"/>
    <property type="match status" value="1"/>
</dbReference>
<accession>A0A327JRR5</accession>
<protein>
    <submittedName>
        <fullName evidence="6">LysR family transcriptional regulator</fullName>
    </submittedName>
</protein>
<comment type="caution">
    <text evidence="6">The sequence shown here is derived from an EMBL/GenBank/DDBJ whole genome shotgun (WGS) entry which is preliminary data.</text>
</comment>
<dbReference type="AlphaFoldDB" id="A0A327JRR5"/>
<evidence type="ECO:0000256" key="4">
    <source>
        <dbReference type="ARBA" id="ARBA00023163"/>
    </source>
</evidence>
<dbReference type="Gene3D" id="3.40.190.10">
    <property type="entry name" value="Periplasmic binding protein-like II"/>
    <property type="match status" value="2"/>
</dbReference>
<keyword evidence="4" id="KW-0804">Transcription</keyword>
<sequence>MNMRVPNFRHLRAFREVAATRSVSGAAGRVHLSQPAITQAIAKLEEQLGTALFERRSDGMIPTETGEMFLGRSERALGLIRTGAREAVRIGAKKGGRGFANFDQLLTTAQLRALVAVSRAGNFSLAARNVGISQPTLHRAARDLERLSGLTLFSKTSQGIELTPAAVALSQAVKLAFAELEQGFSEIEETLGIDAATIVVGALPLPRAYVLPAAINLLTQERPEVRVSVVDGPYNDLLHDLRHGEIDLLVGALRDPVPIDDVSQEALFSDPLLVVARTDHPLAGKAKITLDDLAAYPWAVPRENTPTRAYFDRLFSGRPMPASIVESSSMVLIRELLLKSDRLTLTSAHQIRHERSMGLLSPLNVDLPAGMWRPIGVTLRRGWRPTVTQSRFLDCLREAGRLSGGAEVA</sequence>
<dbReference type="OrthoDB" id="7840053at2"/>
<dbReference type="Pfam" id="PF00126">
    <property type="entry name" value="HTH_1"/>
    <property type="match status" value="2"/>
</dbReference>
<dbReference type="Gene3D" id="1.10.10.10">
    <property type="entry name" value="Winged helix-like DNA-binding domain superfamily/Winged helix DNA-binding domain"/>
    <property type="match status" value="2"/>
</dbReference>
<dbReference type="FunFam" id="1.10.10.10:FF:000001">
    <property type="entry name" value="LysR family transcriptional regulator"/>
    <property type="match status" value="1"/>
</dbReference>
<evidence type="ECO:0000256" key="1">
    <source>
        <dbReference type="ARBA" id="ARBA00009437"/>
    </source>
</evidence>
<dbReference type="Proteomes" id="UP000249299">
    <property type="component" value="Unassembled WGS sequence"/>
</dbReference>
<proteinExistence type="inferred from homology"/>
<reference evidence="6 7" key="1">
    <citation type="submission" date="2017-07" db="EMBL/GenBank/DDBJ databases">
        <title>Draft Genome Sequences of Select Purple Nonsulfur Bacteria.</title>
        <authorList>
            <person name="Lasarre B."/>
            <person name="Mckinlay J.B."/>
        </authorList>
    </citation>
    <scope>NUCLEOTIDE SEQUENCE [LARGE SCALE GENOMIC DNA]</scope>
    <source>
        <strain evidence="6 7">DSM 11290</strain>
    </source>
</reference>
<feature type="domain" description="HTH lysR-type" evidence="5">
    <location>
        <begin position="106"/>
        <end position="163"/>
    </location>
</feature>
<evidence type="ECO:0000313" key="6">
    <source>
        <dbReference type="EMBL" id="RAI29179.1"/>
    </source>
</evidence>
<dbReference type="SUPFAM" id="SSF53850">
    <property type="entry name" value="Periplasmic binding protein-like II"/>
    <property type="match status" value="1"/>
</dbReference>
<dbReference type="PANTHER" id="PTHR30126:SF98">
    <property type="entry name" value="HTH-TYPE TRANSCRIPTIONAL ACTIVATOR BAUR"/>
    <property type="match status" value="1"/>
</dbReference>
<feature type="domain" description="HTH lysR-type" evidence="5">
    <location>
        <begin position="6"/>
        <end position="63"/>
    </location>
</feature>
<dbReference type="PRINTS" id="PR00039">
    <property type="entry name" value="HTHLYSR"/>
</dbReference>
<dbReference type="InterPro" id="IPR005119">
    <property type="entry name" value="LysR_subst-bd"/>
</dbReference>
<keyword evidence="3" id="KW-0238">DNA-binding</keyword>
<dbReference type="SUPFAM" id="SSF46785">
    <property type="entry name" value="Winged helix' DNA-binding domain"/>
    <property type="match status" value="2"/>
</dbReference>
<gene>
    <name evidence="6" type="ORF">CH339_04250</name>
</gene>
<dbReference type="PROSITE" id="PS50931">
    <property type="entry name" value="HTH_LYSR"/>
    <property type="match status" value="2"/>
</dbReference>
<name>A0A327JRR5_9HYPH</name>
<dbReference type="InterPro" id="IPR036388">
    <property type="entry name" value="WH-like_DNA-bd_sf"/>
</dbReference>
<dbReference type="GO" id="GO:0000976">
    <property type="term" value="F:transcription cis-regulatory region binding"/>
    <property type="evidence" value="ECO:0007669"/>
    <property type="project" value="TreeGrafter"/>
</dbReference>
<evidence type="ECO:0000259" key="5">
    <source>
        <dbReference type="PROSITE" id="PS50931"/>
    </source>
</evidence>
<dbReference type="GO" id="GO:0003700">
    <property type="term" value="F:DNA-binding transcription factor activity"/>
    <property type="evidence" value="ECO:0007669"/>
    <property type="project" value="InterPro"/>
</dbReference>
<dbReference type="InterPro" id="IPR000847">
    <property type="entry name" value="LysR_HTH_N"/>
</dbReference>
<dbReference type="EMBL" id="NPEV01000005">
    <property type="protein sequence ID" value="RAI29179.1"/>
    <property type="molecule type" value="Genomic_DNA"/>
</dbReference>
<dbReference type="InterPro" id="IPR036390">
    <property type="entry name" value="WH_DNA-bd_sf"/>
</dbReference>
<dbReference type="Pfam" id="PF03466">
    <property type="entry name" value="LysR_substrate"/>
    <property type="match status" value="1"/>
</dbReference>
<keyword evidence="7" id="KW-1185">Reference proteome</keyword>
<evidence type="ECO:0000256" key="2">
    <source>
        <dbReference type="ARBA" id="ARBA00023015"/>
    </source>
</evidence>
<evidence type="ECO:0000313" key="7">
    <source>
        <dbReference type="Proteomes" id="UP000249299"/>
    </source>
</evidence>
<comment type="similarity">
    <text evidence="1">Belongs to the LysR transcriptional regulatory family.</text>
</comment>
<evidence type="ECO:0000256" key="3">
    <source>
        <dbReference type="ARBA" id="ARBA00023125"/>
    </source>
</evidence>
<organism evidence="6 7">
    <name type="scientific">Rhodobium orientis</name>
    <dbReference type="NCBI Taxonomy" id="34017"/>
    <lineage>
        <taxon>Bacteria</taxon>
        <taxon>Pseudomonadati</taxon>
        <taxon>Pseudomonadota</taxon>
        <taxon>Alphaproteobacteria</taxon>
        <taxon>Hyphomicrobiales</taxon>
        <taxon>Rhodobiaceae</taxon>
        <taxon>Rhodobium</taxon>
    </lineage>
</organism>
<keyword evidence="2" id="KW-0805">Transcription regulation</keyword>